<reference evidence="3 6" key="2">
    <citation type="submission" date="2018-01" db="EMBL/GenBank/DDBJ databases">
        <title>Complete genome sequence of Caulobacter flavus RHGG3.</title>
        <authorList>
            <person name="Yang E."/>
        </authorList>
    </citation>
    <scope>NUCLEOTIDE SEQUENCE [LARGE SCALE GENOMIC DNA]</scope>
    <source>
        <strain evidence="3 6">RHGG3</strain>
    </source>
</reference>
<organism evidence="4 5">
    <name type="scientific">Caulobacter flavus</name>
    <dbReference type="NCBI Taxonomy" id="1679497"/>
    <lineage>
        <taxon>Bacteria</taxon>
        <taxon>Pseudomonadati</taxon>
        <taxon>Pseudomonadota</taxon>
        <taxon>Alphaproteobacteria</taxon>
        <taxon>Caulobacterales</taxon>
        <taxon>Caulobacteraceae</taxon>
        <taxon>Caulobacter</taxon>
    </lineage>
</organism>
<dbReference type="Proteomes" id="UP000234483">
    <property type="component" value="Unassembled WGS sequence"/>
</dbReference>
<evidence type="ECO:0000313" key="3">
    <source>
        <dbReference type="EMBL" id="AYV48646.1"/>
    </source>
</evidence>
<sequence>MNRVGNVSLIALALSASLALAGCGGADGVASPGEGGFGNGGGTNPTNPTTPAPGTPAADCPTGFANVGTVANGTLRNCQLPQLITGNLVVPLRAGTVYSVSGRVDVGQDQGGDPNAPVAGRAKGVITVEAGVKVFGSAGLDYIVVNRGSQIFAEGTATNPIVFTSKQSIEGQTGADSIGQWGGLVILGRAPISNCSGAGATPGTAGCEAQVEGTNAFYGGSGLQDNSGVMRYLRVQHSGFVIVANNELNGITLAGVGSGTTFDHIQVHNSSDDGIEFFGGNVNGKYLVLTGNDDDSIDTDTGYNGALQFGIIVQRANGGNRAFETSSAGTAPRSNPKFANWTVIGRGGSGNDLLVANTSTNNVWVNSVVQMTASTAGCVDIDDATTQVAFHSVALACATPFTNDTNVDATAVAALFNAGTNNTSSHTSTLTGTFINGANEAARTPYANITSLSSFLVNPGYIGAVKDANDTWWQGWTCGLTSSSTC</sequence>
<keyword evidence="6" id="KW-1185">Reference proteome</keyword>
<reference evidence="4 5" key="1">
    <citation type="submission" date="2017-12" db="EMBL/GenBank/DDBJ databases">
        <title>The genome sequence of Caulobacter flavus CGMCC1 15093.</title>
        <authorList>
            <person name="Gao J."/>
            <person name="Mao X."/>
            <person name="Sun J."/>
        </authorList>
    </citation>
    <scope>NUCLEOTIDE SEQUENCE [LARGE SCALE GENOMIC DNA]</scope>
    <source>
        <strain evidence="4 5">CGMCC1 15093</strain>
    </source>
</reference>
<evidence type="ECO:0000256" key="2">
    <source>
        <dbReference type="SAM" id="SignalP"/>
    </source>
</evidence>
<feature type="compositionally biased region" description="Gly residues" evidence="1">
    <location>
        <begin position="34"/>
        <end position="43"/>
    </location>
</feature>
<dbReference type="EMBL" id="PJRQ01000041">
    <property type="protein sequence ID" value="PLR08638.1"/>
    <property type="molecule type" value="Genomic_DNA"/>
</dbReference>
<evidence type="ECO:0000313" key="6">
    <source>
        <dbReference type="Proteomes" id="UP000281192"/>
    </source>
</evidence>
<dbReference type="PROSITE" id="PS51257">
    <property type="entry name" value="PROKAR_LIPOPROTEIN"/>
    <property type="match status" value="1"/>
</dbReference>
<feature type="signal peptide" evidence="2">
    <location>
        <begin position="1"/>
        <end position="21"/>
    </location>
</feature>
<gene>
    <name evidence="3" type="ORF">C1707_21615</name>
    <name evidence="4" type="ORF">CFHF_19450</name>
</gene>
<dbReference type="AlphaFoldDB" id="A0A2N5CNY0"/>
<evidence type="ECO:0000256" key="1">
    <source>
        <dbReference type="SAM" id="MobiDB-lite"/>
    </source>
</evidence>
<evidence type="ECO:0000313" key="4">
    <source>
        <dbReference type="EMBL" id="PLR08638.1"/>
    </source>
</evidence>
<feature type="chain" id="PRO_5044325409" description="Right handed beta helix domain-containing protein" evidence="2">
    <location>
        <begin position="22"/>
        <end position="486"/>
    </location>
</feature>
<dbReference type="PANTHER" id="PTHR41339:SF1">
    <property type="entry name" value="SECRETED PROTEIN"/>
    <property type="match status" value="1"/>
</dbReference>
<proteinExistence type="predicted"/>
<keyword evidence="2" id="KW-0732">Signal</keyword>
<evidence type="ECO:0008006" key="7">
    <source>
        <dbReference type="Google" id="ProtNLM"/>
    </source>
</evidence>
<evidence type="ECO:0000313" key="5">
    <source>
        <dbReference type="Proteomes" id="UP000234483"/>
    </source>
</evidence>
<dbReference type="Proteomes" id="UP000281192">
    <property type="component" value="Chromosome"/>
</dbReference>
<dbReference type="OrthoDB" id="237393at2"/>
<name>A0A2N5CNY0_9CAUL</name>
<feature type="region of interest" description="Disordered" evidence="1">
    <location>
        <begin position="34"/>
        <end position="56"/>
    </location>
</feature>
<dbReference type="PANTHER" id="PTHR41339">
    <property type="entry name" value="LIPL48"/>
    <property type="match status" value="1"/>
</dbReference>
<dbReference type="KEGG" id="cfh:C1707_21615"/>
<protein>
    <recommendedName>
        <fullName evidence="7">Right handed beta helix domain-containing protein</fullName>
    </recommendedName>
</protein>
<dbReference type="EMBL" id="CP026100">
    <property type="protein sequence ID" value="AYV48646.1"/>
    <property type="molecule type" value="Genomic_DNA"/>
</dbReference>
<accession>A0A2N5CNY0</accession>